<dbReference type="PANTHER" id="PTHR15454:SF56">
    <property type="entry name" value="PROTEIN PHOSPHATASE 1 REGULATORY SUBUNIT 7-RELATED"/>
    <property type="match status" value="1"/>
</dbReference>
<dbReference type="InterPro" id="IPR032675">
    <property type="entry name" value="LRR_dom_sf"/>
</dbReference>
<dbReference type="EMBL" id="CASHTH010001761">
    <property type="protein sequence ID" value="CAI8019548.1"/>
    <property type="molecule type" value="Genomic_DNA"/>
</dbReference>
<keyword evidence="3" id="KW-0418">Kinase</keyword>
<keyword evidence="2" id="KW-0677">Repeat</keyword>
<evidence type="ECO:0000313" key="3">
    <source>
        <dbReference type="EMBL" id="CAI8019548.1"/>
    </source>
</evidence>
<evidence type="ECO:0000256" key="1">
    <source>
        <dbReference type="ARBA" id="ARBA00022614"/>
    </source>
</evidence>
<dbReference type="GO" id="GO:0016301">
    <property type="term" value="F:kinase activity"/>
    <property type="evidence" value="ECO:0007669"/>
    <property type="project" value="UniProtKB-KW"/>
</dbReference>
<keyword evidence="1" id="KW-0433">Leucine-rich repeat</keyword>
<dbReference type="Gene3D" id="3.80.10.10">
    <property type="entry name" value="Ribonuclease Inhibitor"/>
    <property type="match status" value="1"/>
</dbReference>
<dbReference type="SUPFAM" id="SSF52058">
    <property type="entry name" value="L domain-like"/>
    <property type="match status" value="1"/>
</dbReference>
<dbReference type="EMBL" id="CASHTH010001761">
    <property type="protein sequence ID" value="CAI8019549.1"/>
    <property type="molecule type" value="Genomic_DNA"/>
</dbReference>
<dbReference type="SMART" id="SM00364">
    <property type="entry name" value="LRR_BAC"/>
    <property type="match status" value="3"/>
</dbReference>
<dbReference type="PANTHER" id="PTHR15454">
    <property type="entry name" value="NISCHARIN RELATED"/>
    <property type="match status" value="1"/>
</dbReference>
<protein>
    <submittedName>
        <fullName evidence="3">Leucine-rich repeat and guanylate kinase domain-containing protein</fullName>
    </submittedName>
</protein>
<dbReference type="PROSITE" id="PS51450">
    <property type="entry name" value="LRR"/>
    <property type="match status" value="1"/>
</dbReference>
<proteinExistence type="predicted"/>
<dbReference type="InterPro" id="IPR025875">
    <property type="entry name" value="Leu-rich_rpt_4"/>
</dbReference>
<comment type="caution">
    <text evidence="3">The sequence shown here is derived from an EMBL/GenBank/DDBJ whole genome shotgun (WGS) entry which is preliminary data.</text>
</comment>
<dbReference type="GO" id="GO:0005737">
    <property type="term" value="C:cytoplasm"/>
    <property type="evidence" value="ECO:0007669"/>
    <property type="project" value="TreeGrafter"/>
</dbReference>
<dbReference type="AlphaFoldDB" id="A0AA35RYZ5"/>
<dbReference type="Pfam" id="PF12799">
    <property type="entry name" value="LRR_4"/>
    <property type="match status" value="1"/>
</dbReference>
<gene>
    <name evidence="3" type="ORF">GBAR_LOCUS11745</name>
</gene>
<keyword evidence="3" id="KW-0808">Transferase</keyword>
<keyword evidence="4" id="KW-1185">Reference proteome</keyword>
<dbReference type="Proteomes" id="UP001174909">
    <property type="component" value="Unassembled WGS sequence"/>
</dbReference>
<reference evidence="3" key="1">
    <citation type="submission" date="2023-03" db="EMBL/GenBank/DDBJ databases">
        <authorList>
            <person name="Steffen K."/>
            <person name="Cardenas P."/>
        </authorList>
    </citation>
    <scope>NUCLEOTIDE SEQUENCE</scope>
</reference>
<organism evidence="3 4">
    <name type="scientific">Geodia barretti</name>
    <name type="common">Barrett's horny sponge</name>
    <dbReference type="NCBI Taxonomy" id="519541"/>
    <lineage>
        <taxon>Eukaryota</taxon>
        <taxon>Metazoa</taxon>
        <taxon>Porifera</taxon>
        <taxon>Demospongiae</taxon>
        <taxon>Heteroscleromorpha</taxon>
        <taxon>Tetractinellida</taxon>
        <taxon>Astrophorina</taxon>
        <taxon>Geodiidae</taxon>
        <taxon>Geodia</taxon>
    </lineage>
</organism>
<sequence>MSASMYSPTSRSSWRSHQLGIGGGQIFDPSQSYPYTYSVGGFSALDASTFSIQPVTQNGTLTQQLVERGLSELGRTGDGTGVTFLTLTLKEQGLTGIGLVGSYHHLHTLDFSSNRLTELSELSTLPYLTHLNVSNNKLTSVLDFNPPKNLLEADYSNNEIEEIGDLSPHHSLQTLISRR</sequence>
<dbReference type="InterPro" id="IPR001611">
    <property type="entry name" value="Leu-rich_rpt"/>
</dbReference>
<evidence type="ECO:0000256" key="2">
    <source>
        <dbReference type="ARBA" id="ARBA00022737"/>
    </source>
</evidence>
<accession>A0AA35RYZ5</accession>
<evidence type="ECO:0000313" key="4">
    <source>
        <dbReference type="Proteomes" id="UP001174909"/>
    </source>
</evidence>
<name>A0AA35RYZ5_GEOBA</name>